<reference evidence="1" key="1">
    <citation type="journal article" date="2014" name="Front. Microbiol.">
        <title>High frequency of phylogenetically diverse reductive dehalogenase-homologous genes in deep subseafloor sedimentary metagenomes.</title>
        <authorList>
            <person name="Kawai M."/>
            <person name="Futagami T."/>
            <person name="Toyoda A."/>
            <person name="Takaki Y."/>
            <person name="Nishi S."/>
            <person name="Hori S."/>
            <person name="Arai W."/>
            <person name="Tsubouchi T."/>
            <person name="Morono Y."/>
            <person name="Uchiyama I."/>
            <person name="Ito T."/>
            <person name="Fujiyama A."/>
            <person name="Inagaki F."/>
            <person name="Takami H."/>
        </authorList>
    </citation>
    <scope>NUCLEOTIDE SEQUENCE</scope>
    <source>
        <strain evidence="1">Expedition CK06-06</strain>
    </source>
</reference>
<feature type="non-terminal residue" evidence="1">
    <location>
        <position position="165"/>
    </location>
</feature>
<comment type="caution">
    <text evidence="1">The sequence shown here is derived from an EMBL/GenBank/DDBJ whole genome shotgun (WGS) entry which is preliminary data.</text>
</comment>
<sequence length="165" mass="19471">MKEQGVPIFVTSDTLLHLYHIQFNEVLKRIEEDEFFDQLINMSQAMLERSIQDYKAFTDSDLKEAARRNVAYFAVGLKLLQTPTEGYDEAKLETEIEQWNQEHPYDKREFKPVREVSFSIPGYVKDEVNKEIKNIEEHKDFKPSAIFNSNTDCVCDYPCCYCEDY</sequence>
<dbReference type="EMBL" id="BARV01014935">
    <property type="protein sequence ID" value="GAI24933.1"/>
    <property type="molecule type" value="Genomic_DNA"/>
</dbReference>
<dbReference type="InterPro" id="IPR022601">
    <property type="entry name" value="DUF3160"/>
</dbReference>
<dbReference type="Pfam" id="PF11369">
    <property type="entry name" value="DUF3160"/>
    <property type="match status" value="1"/>
</dbReference>
<accession>X1M0P4</accession>
<evidence type="ECO:0000313" key="1">
    <source>
        <dbReference type="EMBL" id="GAI24933.1"/>
    </source>
</evidence>
<name>X1M0P4_9ZZZZ</name>
<organism evidence="1">
    <name type="scientific">marine sediment metagenome</name>
    <dbReference type="NCBI Taxonomy" id="412755"/>
    <lineage>
        <taxon>unclassified sequences</taxon>
        <taxon>metagenomes</taxon>
        <taxon>ecological metagenomes</taxon>
    </lineage>
</organism>
<proteinExistence type="predicted"/>
<gene>
    <name evidence="1" type="ORF">S06H3_25899</name>
</gene>
<dbReference type="AlphaFoldDB" id="X1M0P4"/>
<protein>
    <submittedName>
        <fullName evidence="1">Uncharacterized protein</fullName>
    </submittedName>
</protein>